<feature type="domain" description="Diacylglycerol glucosyltransferase N-terminal" evidence="6">
    <location>
        <begin position="14"/>
        <end position="179"/>
    </location>
</feature>
<dbReference type="OrthoDB" id="9815663at2"/>
<dbReference type="eggNOG" id="COG0707">
    <property type="taxonomic scope" value="Bacteria"/>
</dbReference>
<keyword evidence="3" id="KW-0328">Glycosyltransferase</keyword>
<dbReference type="GeneID" id="35805488"/>
<dbReference type="Proteomes" id="UP000002145">
    <property type="component" value="Chromosome"/>
</dbReference>
<evidence type="ECO:0000256" key="4">
    <source>
        <dbReference type="ARBA" id="ARBA00022679"/>
    </source>
</evidence>
<dbReference type="Gene3D" id="3.40.50.2000">
    <property type="entry name" value="Glycogen Phosphorylase B"/>
    <property type="match status" value="1"/>
</dbReference>
<comment type="similarity">
    <text evidence="2">Belongs to the glycosyltransferase 28 family.</text>
</comment>
<dbReference type="AlphaFoldDB" id="A3DI37"/>
<dbReference type="PANTHER" id="PTHR43025:SF3">
    <property type="entry name" value="MONOGALACTOSYLDIACYLGLYCEROL SYNTHASE 1, CHLOROPLASTIC"/>
    <property type="match status" value="1"/>
</dbReference>
<dbReference type="GO" id="GO:0016020">
    <property type="term" value="C:membrane"/>
    <property type="evidence" value="ECO:0007669"/>
    <property type="project" value="UniProtKB-SubCell"/>
</dbReference>
<dbReference type="Pfam" id="PF06925">
    <property type="entry name" value="MGDG_synth"/>
    <property type="match status" value="1"/>
</dbReference>
<organism evidence="7 8">
    <name type="scientific">Acetivibrio thermocellus (strain ATCC 27405 / DSM 1237 / JCM 9322 / NBRC 103400 / NCIMB 10682 / NRRL B-4536 / VPI 7372)</name>
    <name type="common">Clostridium thermocellum</name>
    <dbReference type="NCBI Taxonomy" id="203119"/>
    <lineage>
        <taxon>Bacteria</taxon>
        <taxon>Bacillati</taxon>
        <taxon>Bacillota</taxon>
        <taxon>Clostridia</taxon>
        <taxon>Eubacteriales</taxon>
        <taxon>Oscillospiraceae</taxon>
        <taxon>Acetivibrio</taxon>
    </lineage>
</organism>
<protein>
    <submittedName>
        <fullName evidence="7">Monogalactosyldiacylglycerol synthase</fullName>
    </submittedName>
</protein>
<evidence type="ECO:0000256" key="3">
    <source>
        <dbReference type="ARBA" id="ARBA00022676"/>
    </source>
</evidence>
<reference evidence="7 8" key="2">
    <citation type="journal article" date="2013" name="Biotechnol. Biofuels">
        <title>Global transcriptome analysis of Clostridium thermocellum ATCC 27405 during growth on dilute acid pretreated Populus and switchgrass.</title>
        <authorList>
            <person name="Wilson C.M."/>
            <person name="Rodriguez M.Jr."/>
            <person name="Johnson C.M."/>
            <person name="Martin S.L."/>
            <person name="Chu T.M."/>
            <person name="Wolfinger R.D."/>
            <person name="Hauser L.J."/>
            <person name="Land M.L."/>
            <person name="Klingeman D.M."/>
            <person name="Syed M.H."/>
            <person name="Ragauskas A.J."/>
            <person name="Tschaplinski T.J."/>
            <person name="Mielenz J.R."/>
            <person name="Brown S.D."/>
        </authorList>
    </citation>
    <scope>NUCLEOTIDE SEQUENCE [LARGE SCALE GENOMIC DNA]</scope>
    <source>
        <strain evidence="8">ATCC 27405 / DSM 1237 / JCM 9322 / NBRC 103400 / NCIMB 10682 / NRRL B-4536 / VPI 7372</strain>
    </source>
</reference>
<comment type="subcellular location">
    <subcellularLocation>
        <location evidence="1">Membrane</location>
    </subcellularLocation>
</comment>
<evidence type="ECO:0000313" key="7">
    <source>
        <dbReference type="EMBL" id="ABN53616.1"/>
    </source>
</evidence>
<dbReference type="EMBL" id="CP000568">
    <property type="protein sequence ID" value="ABN53616.1"/>
    <property type="molecule type" value="Genomic_DNA"/>
</dbReference>
<dbReference type="PANTHER" id="PTHR43025">
    <property type="entry name" value="MONOGALACTOSYLDIACYLGLYCEROL SYNTHASE"/>
    <property type="match status" value="1"/>
</dbReference>
<dbReference type="GO" id="GO:0016758">
    <property type="term" value="F:hexosyltransferase activity"/>
    <property type="evidence" value="ECO:0007669"/>
    <property type="project" value="InterPro"/>
</dbReference>
<keyword evidence="8" id="KW-1185">Reference proteome</keyword>
<feature type="domain" description="Glycosyl transferase family 28 C-terminal" evidence="5">
    <location>
        <begin position="203"/>
        <end position="347"/>
    </location>
</feature>
<dbReference type="STRING" id="203119.Cthe_2414"/>
<evidence type="ECO:0000256" key="2">
    <source>
        <dbReference type="ARBA" id="ARBA00006962"/>
    </source>
</evidence>
<dbReference type="CAZy" id="GT28">
    <property type="family name" value="Glycosyltransferase Family 28"/>
</dbReference>
<evidence type="ECO:0000256" key="1">
    <source>
        <dbReference type="ARBA" id="ARBA00004370"/>
    </source>
</evidence>
<accession>A3DI37</accession>
<name>A3DI37_ACET2</name>
<evidence type="ECO:0000259" key="6">
    <source>
        <dbReference type="Pfam" id="PF06925"/>
    </source>
</evidence>
<dbReference type="RefSeq" id="WP_020457792.1">
    <property type="nucleotide sequence ID" value="NC_009012.1"/>
</dbReference>
<dbReference type="HOGENOM" id="CLU_028367_0_1_9"/>
<dbReference type="KEGG" id="cth:Cthe_2414"/>
<reference evidence="8" key="1">
    <citation type="submission" date="2007-02" db="EMBL/GenBank/DDBJ databases">
        <title>Complete sequence of Clostridium thermocellum ATCC 27405.</title>
        <authorList>
            <consortium name="US DOE Joint Genome Institute"/>
            <person name="Copeland A."/>
            <person name="Lucas S."/>
            <person name="Lapidus A."/>
            <person name="Barry K."/>
            <person name="Detter J.C."/>
            <person name="Glavina del Rio T."/>
            <person name="Hammon N."/>
            <person name="Israni S."/>
            <person name="Dalin E."/>
            <person name="Tice H."/>
            <person name="Pitluck S."/>
            <person name="Chertkov O."/>
            <person name="Brettin T."/>
            <person name="Bruce D."/>
            <person name="Han C."/>
            <person name="Tapia R."/>
            <person name="Gilna P."/>
            <person name="Schmutz J."/>
            <person name="Larimer F."/>
            <person name="Land M."/>
            <person name="Hauser L."/>
            <person name="Kyrpides N."/>
            <person name="Mikhailova N."/>
            <person name="Wu J.H.D."/>
            <person name="Newcomb M."/>
            <person name="Richardson P."/>
        </authorList>
    </citation>
    <scope>NUCLEOTIDE SEQUENCE [LARGE SCALE GENOMIC DNA]</scope>
    <source>
        <strain evidence="8">ATCC 27405 / DSM 1237 / JCM 9322 / NBRC 103400 / NCIMB 10682 / NRRL B-4536 / VPI 7372</strain>
    </source>
</reference>
<evidence type="ECO:0000259" key="5">
    <source>
        <dbReference type="Pfam" id="PF04101"/>
    </source>
</evidence>
<dbReference type="InterPro" id="IPR050519">
    <property type="entry name" value="Glycosyltransf_28_UgtP"/>
</dbReference>
<proteinExistence type="inferred from homology"/>
<dbReference type="InterPro" id="IPR007235">
    <property type="entry name" value="Glyco_trans_28_C"/>
</dbReference>
<dbReference type="Pfam" id="PF04101">
    <property type="entry name" value="Glyco_tran_28_C"/>
    <property type="match status" value="1"/>
</dbReference>
<dbReference type="SUPFAM" id="SSF53756">
    <property type="entry name" value="UDP-Glycosyltransferase/glycogen phosphorylase"/>
    <property type="match status" value="1"/>
</dbReference>
<dbReference type="InterPro" id="IPR009695">
    <property type="entry name" value="Diacylglyc_glucosyltr_N"/>
</dbReference>
<dbReference type="GO" id="GO:0009247">
    <property type="term" value="P:glycolipid biosynthetic process"/>
    <property type="evidence" value="ECO:0007669"/>
    <property type="project" value="InterPro"/>
</dbReference>
<keyword evidence="4" id="KW-0808">Transferase</keyword>
<gene>
    <name evidence="7" type="ordered locus">Cthe_2414</name>
</gene>
<sequence length="383" mass="43237">MNVLFLSISLGSGHIRAAEALQKFVVQKYPKSKTLIVDTFKYINPLIHTVVVDGYLNIVKYVPEIYGGLYRMSEHIKNIDRMSRGFSNLLTPKIHRLIQSFKPSIIVCTHPFPLQMIAHLKKHYNLDVPSIAIVTDFVNHPFWFQNNIEAYIVAHDYIKRDMIECGISEDRIFTYGLPVAPEFLKSIPKEQARKELSLENTLTVLLMGGSLGIGDIENTFKSFAKCKRDIQIIAVAGKNTALKKRLDSLAASFPMPVKIFGYTDSIPMLMDASDFIVTKPGAMTISEALVKRLPALIISPIPGQEERNEQFLVNSGTAVRIYKNTKIDSVLCQVYDNKLRYKQMKEIAGNLANPDSGRNILSLIEKLVNDNEKGLFKYSFNAF</sequence>
<evidence type="ECO:0000313" key="8">
    <source>
        <dbReference type="Proteomes" id="UP000002145"/>
    </source>
</evidence>